<evidence type="ECO:0000313" key="2">
    <source>
        <dbReference type="EMBL" id="KKK53385.1"/>
    </source>
</evidence>
<comment type="caution">
    <text evidence="2">The sequence shown here is derived from an EMBL/GenBank/DDBJ whole genome shotgun (WGS) entry which is preliminary data.</text>
</comment>
<sequence length="46" mass="5163">TYMLRLDAELSETLSRFIERVGVIDSSADSQHGISTRPDTPEEIEP</sequence>
<proteinExistence type="predicted"/>
<organism evidence="2">
    <name type="scientific">marine sediment metagenome</name>
    <dbReference type="NCBI Taxonomy" id="412755"/>
    <lineage>
        <taxon>unclassified sequences</taxon>
        <taxon>metagenomes</taxon>
        <taxon>ecological metagenomes</taxon>
    </lineage>
</organism>
<feature type="compositionally biased region" description="Polar residues" evidence="1">
    <location>
        <begin position="27"/>
        <end position="38"/>
    </location>
</feature>
<name>A0A0F8WY96_9ZZZZ</name>
<reference evidence="2" key="1">
    <citation type="journal article" date="2015" name="Nature">
        <title>Complex archaea that bridge the gap between prokaryotes and eukaryotes.</title>
        <authorList>
            <person name="Spang A."/>
            <person name="Saw J.H."/>
            <person name="Jorgensen S.L."/>
            <person name="Zaremba-Niedzwiedzka K."/>
            <person name="Martijn J."/>
            <person name="Lind A.E."/>
            <person name="van Eijk R."/>
            <person name="Schleper C."/>
            <person name="Guy L."/>
            <person name="Ettema T.J."/>
        </authorList>
    </citation>
    <scope>NUCLEOTIDE SEQUENCE</scope>
</reference>
<feature type="non-terminal residue" evidence="2">
    <location>
        <position position="1"/>
    </location>
</feature>
<dbReference type="AlphaFoldDB" id="A0A0F8WY96"/>
<accession>A0A0F8WY96</accession>
<dbReference type="EMBL" id="LAZR01066534">
    <property type="protein sequence ID" value="KKK53385.1"/>
    <property type="molecule type" value="Genomic_DNA"/>
</dbReference>
<evidence type="ECO:0000256" key="1">
    <source>
        <dbReference type="SAM" id="MobiDB-lite"/>
    </source>
</evidence>
<gene>
    <name evidence="2" type="ORF">LCGC14_3095340</name>
</gene>
<protein>
    <submittedName>
        <fullName evidence="2">Uncharacterized protein</fullName>
    </submittedName>
</protein>
<feature type="region of interest" description="Disordered" evidence="1">
    <location>
        <begin position="27"/>
        <end position="46"/>
    </location>
</feature>